<organism evidence="1 2">
    <name type="scientific">Pontivivens ytuae</name>
    <dbReference type="NCBI Taxonomy" id="2789856"/>
    <lineage>
        <taxon>Bacteria</taxon>
        <taxon>Pseudomonadati</taxon>
        <taxon>Pseudomonadota</taxon>
        <taxon>Alphaproteobacteria</taxon>
        <taxon>Rhodobacterales</taxon>
        <taxon>Paracoccaceae</taxon>
        <taxon>Pontivivens</taxon>
    </lineage>
</organism>
<dbReference type="EMBL" id="CP064942">
    <property type="protein sequence ID" value="QPH56289.1"/>
    <property type="molecule type" value="Genomic_DNA"/>
</dbReference>
<reference evidence="1 2" key="1">
    <citation type="submission" date="2020-11" db="EMBL/GenBank/DDBJ databases">
        <title>Description of Pontivivens ytuae sp. nov. isolated from deep sea sediment of Mariana Trench.</title>
        <authorList>
            <person name="Wang Z."/>
            <person name="Sun Q.-L."/>
            <person name="Xu X.-D."/>
            <person name="Tang Y.-Z."/>
            <person name="Zhang J."/>
        </authorList>
    </citation>
    <scope>NUCLEOTIDE SEQUENCE [LARGE SCALE GENOMIC DNA]</scope>
    <source>
        <strain evidence="1 2">MT2928</strain>
    </source>
</reference>
<sequence>MPPHNPPGGAAVGRLSDLPLLEAKAICYLRLWCAGPEAQAEVWNAFAAHGPDAAQERMRDFEELVSSMIRMARRPLQRRHLGCACVSGDESAFGHMIAAAAIGEREDAMLLASLLVRPEAWMPLVILAEQVGLSLARMHLPMPASVRSTHPQTLRKH</sequence>
<name>A0A7S9LVZ9_9RHOB</name>
<accession>A0A7S9LVZ9</accession>
<protein>
    <submittedName>
        <fullName evidence="1">Uncharacterized protein</fullName>
    </submittedName>
</protein>
<dbReference type="Proteomes" id="UP000594800">
    <property type="component" value="Chromosome"/>
</dbReference>
<dbReference type="AlphaFoldDB" id="A0A7S9LVZ9"/>
<proteinExistence type="predicted"/>
<evidence type="ECO:0000313" key="2">
    <source>
        <dbReference type="Proteomes" id="UP000594800"/>
    </source>
</evidence>
<evidence type="ECO:0000313" key="1">
    <source>
        <dbReference type="EMBL" id="QPH56289.1"/>
    </source>
</evidence>
<dbReference type="KEGG" id="poz:I0K15_20760"/>
<keyword evidence="2" id="KW-1185">Reference proteome</keyword>
<gene>
    <name evidence="1" type="ORF">I0K15_20760</name>
</gene>